<evidence type="ECO:0000256" key="11">
    <source>
        <dbReference type="ARBA" id="ARBA00023204"/>
    </source>
</evidence>
<reference evidence="14" key="1">
    <citation type="submission" date="2021-04" db="EMBL/GenBank/DDBJ databases">
        <title>Phylogenetic analysis of Acidobacteriaceae.</title>
        <authorList>
            <person name="Qiu L."/>
            <person name="Zhang Q."/>
        </authorList>
    </citation>
    <scope>NUCLEOTIDE SEQUENCE</scope>
    <source>
        <strain evidence="14">DSM 25168</strain>
    </source>
</reference>
<dbReference type="InterPro" id="IPR036895">
    <property type="entry name" value="Uracil-DNA_glycosylase-like_sf"/>
</dbReference>
<dbReference type="GO" id="GO:0046872">
    <property type="term" value="F:metal ion binding"/>
    <property type="evidence" value="ECO:0007669"/>
    <property type="project" value="UniProtKB-KW"/>
</dbReference>
<dbReference type="RefSeq" id="WP_260791902.1">
    <property type="nucleotide sequence ID" value="NZ_CP093313.1"/>
</dbReference>
<dbReference type="PANTHER" id="PTHR33693:SF1">
    <property type="entry name" value="TYPE-4 URACIL-DNA GLYCOSYLASE"/>
    <property type="match status" value="1"/>
</dbReference>
<feature type="region of interest" description="Disordered" evidence="12">
    <location>
        <begin position="41"/>
        <end position="109"/>
    </location>
</feature>
<evidence type="ECO:0000256" key="4">
    <source>
        <dbReference type="ARBA" id="ARBA00019403"/>
    </source>
</evidence>
<keyword evidence="7" id="KW-0227">DNA damage</keyword>
<dbReference type="Gene3D" id="3.40.470.10">
    <property type="entry name" value="Uracil-DNA glycosylase-like domain"/>
    <property type="match status" value="1"/>
</dbReference>
<evidence type="ECO:0000256" key="9">
    <source>
        <dbReference type="ARBA" id="ARBA00023004"/>
    </source>
</evidence>
<evidence type="ECO:0000256" key="1">
    <source>
        <dbReference type="ARBA" id="ARBA00001400"/>
    </source>
</evidence>
<dbReference type="AlphaFoldDB" id="A0A9J7BLR5"/>
<evidence type="ECO:0000259" key="13">
    <source>
        <dbReference type="SMART" id="SM00986"/>
    </source>
</evidence>
<keyword evidence="8" id="KW-0378">Hydrolase</keyword>
<organism evidence="14 15">
    <name type="scientific">Occallatibacter riparius</name>
    <dbReference type="NCBI Taxonomy" id="1002689"/>
    <lineage>
        <taxon>Bacteria</taxon>
        <taxon>Pseudomonadati</taxon>
        <taxon>Acidobacteriota</taxon>
        <taxon>Terriglobia</taxon>
        <taxon>Terriglobales</taxon>
        <taxon>Acidobacteriaceae</taxon>
        <taxon>Occallatibacter</taxon>
    </lineage>
</organism>
<evidence type="ECO:0000313" key="15">
    <source>
        <dbReference type="Proteomes" id="UP001059380"/>
    </source>
</evidence>
<comment type="catalytic activity">
    <reaction evidence="1">
        <text>Hydrolyzes single-stranded DNA or mismatched double-stranded DNA and polynucleotides, releasing free uracil.</text>
        <dbReference type="EC" id="3.2.2.27"/>
    </reaction>
</comment>
<gene>
    <name evidence="14" type="ORF">MOP44_19345</name>
</gene>
<keyword evidence="15" id="KW-1185">Reference proteome</keyword>
<dbReference type="GO" id="GO:0006281">
    <property type="term" value="P:DNA repair"/>
    <property type="evidence" value="ECO:0007669"/>
    <property type="project" value="UniProtKB-KW"/>
</dbReference>
<name>A0A9J7BLR5_9BACT</name>
<comment type="similarity">
    <text evidence="2">Belongs to the uracil-DNA glycosylase (UDG) superfamily. Type 4 (UDGa) family.</text>
</comment>
<protein>
    <recommendedName>
        <fullName evidence="4">Type-4 uracil-DNA glycosylase</fullName>
        <ecNumber evidence="3">3.2.2.27</ecNumber>
    </recommendedName>
</protein>
<dbReference type="GO" id="GO:0004844">
    <property type="term" value="F:uracil DNA N-glycosylase activity"/>
    <property type="evidence" value="ECO:0007669"/>
    <property type="project" value="UniProtKB-EC"/>
</dbReference>
<evidence type="ECO:0000256" key="8">
    <source>
        <dbReference type="ARBA" id="ARBA00022801"/>
    </source>
</evidence>
<dbReference type="SMART" id="SM00986">
    <property type="entry name" value="UDG"/>
    <property type="match status" value="1"/>
</dbReference>
<dbReference type="SUPFAM" id="SSF52141">
    <property type="entry name" value="Uracil-DNA glycosylase-like"/>
    <property type="match status" value="1"/>
</dbReference>
<feature type="domain" description="Uracil-DNA glycosylase-like" evidence="13">
    <location>
        <begin position="143"/>
        <end position="289"/>
    </location>
</feature>
<evidence type="ECO:0000313" key="14">
    <source>
        <dbReference type="EMBL" id="UWZ82714.1"/>
    </source>
</evidence>
<keyword evidence="6" id="KW-0479">Metal-binding</keyword>
<feature type="compositionally biased region" description="Low complexity" evidence="12">
    <location>
        <begin position="65"/>
        <end position="79"/>
    </location>
</feature>
<feature type="compositionally biased region" description="Basic and acidic residues" evidence="12">
    <location>
        <begin position="80"/>
        <end position="90"/>
    </location>
</feature>
<evidence type="ECO:0000256" key="10">
    <source>
        <dbReference type="ARBA" id="ARBA00023014"/>
    </source>
</evidence>
<evidence type="ECO:0000256" key="5">
    <source>
        <dbReference type="ARBA" id="ARBA00022485"/>
    </source>
</evidence>
<evidence type="ECO:0000256" key="12">
    <source>
        <dbReference type="SAM" id="MobiDB-lite"/>
    </source>
</evidence>
<evidence type="ECO:0000256" key="6">
    <source>
        <dbReference type="ARBA" id="ARBA00022723"/>
    </source>
</evidence>
<dbReference type="SMART" id="SM00987">
    <property type="entry name" value="UreE_C"/>
    <property type="match status" value="1"/>
</dbReference>
<dbReference type="KEGG" id="orp:MOP44_19345"/>
<proteinExistence type="inferred from homology"/>
<dbReference type="NCBIfam" id="TIGR00758">
    <property type="entry name" value="UDG_fam4"/>
    <property type="match status" value="1"/>
</dbReference>
<accession>A0A9J7BLR5</accession>
<evidence type="ECO:0000256" key="7">
    <source>
        <dbReference type="ARBA" id="ARBA00022763"/>
    </source>
</evidence>
<evidence type="ECO:0000256" key="3">
    <source>
        <dbReference type="ARBA" id="ARBA00012030"/>
    </source>
</evidence>
<keyword evidence="11" id="KW-0234">DNA repair</keyword>
<dbReference type="EMBL" id="CP093313">
    <property type="protein sequence ID" value="UWZ82714.1"/>
    <property type="molecule type" value="Genomic_DNA"/>
</dbReference>
<dbReference type="InterPro" id="IPR005273">
    <property type="entry name" value="Ura-DNA_glyco_family4"/>
</dbReference>
<dbReference type="EC" id="3.2.2.27" evidence="3"/>
<dbReference type="Pfam" id="PF03167">
    <property type="entry name" value="UDG"/>
    <property type="match status" value="1"/>
</dbReference>
<dbReference type="Proteomes" id="UP001059380">
    <property type="component" value="Chromosome"/>
</dbReference>
<dbReference type="GO" id="GO:0051539">
    <property type="term" value="F:4 iron, 4 sulfur cluster binding"/>
    <property type="evidence" value="ECO:0007669"/>
    <property type="project" value="UniProtKB-KW"/>
</dbReference>
<sequence>MPALDPATQQALAARLRFYRDLGLTDFYRRPLDPALLESLASEPTAPGAPGPSHLGTGDSPTQPEPSRAPSLPAASSPERVGDHEPHPIDVQESDIPPRKPIAAPPAVAPAVTDPAEALRIIRDEIGDCTRCGLHKGRNKLVFGDGSPTARLMFVGEGPGADEDAQGLPFVGKAGQLLNNMITAMGLKREDVYIANVVKCRPPQNRTPEPDEANTCSPFLFQQIDAIRPEVIVALGATAATYLLGQRQPLAGLRGRVHTWRGSKLIVTYHPAFLLRDPRQKKEAWADLQIAMRELGLKVAGKS</sequence>
<keyword evidence="5" id="KW-0004">4Fe-4S</keyword>
<dbReference type="InterPro" id="IPR005122">
    <property type="entry name" value="Uracil-DNA_glycosylase-like"/>
</dbReference>
<keyword evidence="9" id="KW-0408">Iron</keyword>
<evidence type="ECO:0000256" key="2">
    <source>
        <dbReference type="ARBA" id="ARBA00006521"/>
    </source>
</evidence>
<dbReference type="InterPro" id="IPR051536">
    <property type="entry name" value="UDG_Type-4/5"/>
</dbReference>
<dbReference type="PANTHER" id="PTHR33693">
    <property type="entry name" value="TYPE-5 URACIL-DNA GLYCOSYLASE"/>
    <property type="match status" value="1"/>
</dbReference>
<keyword evidence="10" id="KW-0411">Iron-sulfur</keyword>
<feature type="compositionally biased region" description="Pro residues" evidence="12">
    <location>
        <begin position="99"/>
        <end position="108"/>
    </location>
</feature>
<dbReference type="CDD" id="cd10030">
    <property type="entry name" value="UDG-F4_TTUDGA_SPO1dp_like"/>
    <property type="match status" value="1"/>
</dbReference>